<protein>
    <recommendedName>
        <fullName evidence="3">HTH tetR-type domain-containing protein</fullName>
    </recommendedName>
</protein>
<dbReference type="SUPFAM" id="SSF46689">
    <property type="entry name" value="Homeodomain-like"/>
    <property type="match status" value="1"/>
</dbReference>
<evidence type="ECO:0000313" key="4">
    <source>
        <dbReference type="EMBL" id="VVM04530.1"/>
    </source>
</evidence>
<keyword evidence="1 2" id="KW-0238">DNA-binding</keyword>
<dbReference type="Pfam" id="PF14246">
    <property type="entry name" value="TetR_C_7"/>
    <property type="match status" value="1"/>
</dbReference>
<dbReference type="Gene3D" id="1.10.357.10">
    <property type="entry name" value="Tetracycline Repressor, domain 2"/>
    <property type="match status" value="1"/>
</dbReference>
<name>A0A5E6M809_9BACT</name>
<dbReference type="GO" id="GO:0000976">
    <property type="term" value="F:transcription cis-regulatory region binding"/>
    <property type="evidence" value="ECO:0007669"/>
    <property type="project" value="TreeGrafter"/>
</dbReference>
<proteinExistence type="predicted"/>
<evidence type="ECO:0000256" key="2">
    <source>
        <dbReference type="PROSITE-ProRule" id="PRU00335"/>
    </source>
</evidence>
<dbReference type="InterPro" id="IPR001647">
    <property type="entry name" value="HTH_TetR"/>
</dbReference>
<dbReference type="EMBL" id="CABFUZ020000013">
    <property type="protein sequence ID" value="VVM04530.1"/>
    <property type="molecule type" value="Genomic_DNA"/>
</dbReference>
<dbReference type="Gene3D" id="1.10.10.60">
    <property type="entry name" value="Homeodomain-like"/>
    <property type="match status" value="1"/>
</dbReference>
<reference evidence="4" key="1">
    <citation type="submission" date="2019-09" db="EMBL/GenBank/DDBJ databases">
        <authorList>
            <person name="Cremers G."/>
        </authorList>
    </citation>
    <scope>NUCLEOTIDE SEQUENCE [LARGE SCALE GENOMIC DNA]</scope>
    <source>
        <strain evidence="4">3B</strain>
    </source>
</reference>
<evidence type="ECO:0000259" key="3">
    <source>
        <dbReference type="PROSITE" id="PS50977"/>
    </source>
</evidence>
<gene>
    <name evidence="4" type="ORF">MAMC_00092</name>
</gene>
<evidence type="ECO:0000256" key="1">
    <source>
        <dbReference type="ARBA" id="ARBA00023125"/>
    </source>
</evidence>
<dbReference type="Pfam" id="PF00440">
    <property type="entry name" value="TetR_N"/>
    <property type="match status" value="1"/>
</dbReference>
<dbReference type="PANTHER" id="PTHR30055:SF226">
    <property type="entry name" value="HTH-TYPE TRANSCRIPTIONAL REGULATOR PKSA"/>
    <property type="match status" value="1"/>
</dbReference>
<dbReference type="PANTHER" id="PTHR30055">
    <property type="entry name" value="HTH-TYPE TRANSCRIPTIONAL REGULATOR RUTR"/>
    <property type="match status" value="1"/>
</dbReference>
<dbReference type="PROSITE" id="PS50977">
    <property type="entry name" value="HTH_TETR_2"/>
    <property type="match status" value="1"/>
</dbReference>
<dbReference type="InterPro" id="IPR050109">
    <property type="entry name" value="HTH-type_TetR-like_transc_reg"/>
</dbReference>
<comment type="caution">
    <text evidence="4">The sequence shown here is derived from an EMBL/GenBank/DDBJ whole genome shotgun (WGS) entry which is preliminary data.</text>
</comment>
<organism evidence="4 5">
    <name type="scientific">Methylacidimicrobium cyclopophantes</name>
    <dbReference type="NCBI Taxonomy" id="1041766"/>
    <lineage>
        <taxon>Bacteria</taxon>
        <taxon>Pseudomonadati</taxon>
        <taxon>Verrucomicrobiota</taxon>
        <taxon>Methylacidimicrobium</taxon>
    </lineage>
</organism>
<dbReference type="InterPro" id="IPR036271">
    <property type="entry name" value="Tet_transcr_reg_TetR-rel_C_sf"/>
</dbReference>
<dbReference type="InterPro" id="IPR039536">
    <property type="entry name" value="TetR_C_Proteobacteria"/>
</dbReference>
<feature type="domain" description="HTH tetR-type" evidence="3">
    <location>
        <begin position="1"/>
        <end position="35"/>
    </location>
</feature>
<evidence type="ECO:0000313" key="5">
    <source>
        <dbReference type="Proteomes" id="UP000381693"/>
    </source>
</evidence>
<sequence>MIADHARVNEALIYRYFPNKEGLYAAIIEKKIEKLAPLLDRLRHAAETNESAERVLHEIAGAMFASVEADPQFLRLFYFSGLEGHELSRMFFEAYIETFNRHLGSYILSKSREGVFRSIDPTLAARAFVGIVVHYQVIQTLFPEAERIRNREEAINTFVDIFLHGVLVRPSAS</sequence>
<dbReference type="GO" id="GO:0003700">
    <property type="term" value="F:DNA-binding transcription factor activity"/>
    <property type="evidence" value="ECO:0007669"/>
    <property type="project" value="TreeGrafter"/>
</dbReference>
<dbReference type="AlphaFoldDB" id="A0A5E6M809"/>
<keyword evidence="5" id="KW-1185">Reference proteome</keyword>
<accession>A0A5E6M809</accession>
<dbReference type="InterPro" id="IPR009057">
    <property type="entry name" value="Homeodomain-like_sf"/>
</dbReference>
<dbReference type="SUPFAM" id="SSF48498">
    <property type="entry name" value="Tetracyclin repressor-like, C-terminal domain"/>
    <property type="match status" value="1"/>
</dbReference>
<comment type="caution">
    <text evidence="2">Lacks conserved residue(s) required for the propagation of feature annotation.</text>
</comment>
<dbReference type="Proteomes" id="UP000381693">
    <property type="component" value="Unassembled WGS sequence"/>
</dbReference>